<sequence length="206" mass="21933">MYHYAHAVAYLCCSDARHPSLASPLSCKPASTRDKTRCIHVTHAIDELSFLSTSSPNDNYTVASPRAGRDDAGGAGPVTCLVSPLAPKTMMRCVFLTINSGSVRFPSAISHNPLFFGMAGILSWWTSLSSLGLSLKAPGCGPKKKSDEYHHAMPSSLSGPPSPSDRGPRCSPPQLISTWAALADCGLRPSQIRCAKTRPTSCGQHH</sequence>
<dbReference type="Proteomes" id="UP000240493">
    <property type="component" value="Unassembled WGS sequence"/>
</dbReference>
<reference evidence="2 3" key="1">
    <citation type="submission" date="2016-07" db="EMBL/GenBank/DDBJ databases">
        <title>Multiple horizontal gene transfer events from other fungi enriched the ability of initially mycotrophic Trichoderma (Ascomycota) to feed on dead plant biomass.</title>
        <authorList>
            <consortium name="DOE Joint Genome Institute"/>
            <person name="Aerts A."/>
            <person name="Atanasova L."/>
            <person name="Chenthamara K."/>
            <person name="Zhang J."/>
            <person name="Grujic M."/>
            <person name="Henrissat B."/>
            <person name="Kuo A."/>
            <person name="Salamov A."/>
            <person name="Lipzen A."/>
            <person name="Labutti K."/>
            <person name="Barry K."/>
            <person name="Miao Y."/>
            <person name="Rahimi M.J."/>
            <person name="Shen Q."/>
            <person name="Grigoriev I.V."/>
            <person name="Kubicek C.P."/>
            <person name="Druzhinina I.S."/>
        </authorList>
    </citation>
    <scope>NUCLEOTIDE SEQUENCE [LARGE SCALE GENOMIC DNA]</scope>
    <source>
        <strain evidence="2 3">CBS 433.97</strain>
    </source>
</reference>
<gene>
    <name evidence="2" type="ORF">M441DRAFT_210082</name>
</gene>
<dbReference type="EMBL" id="KZ679256">
    <property type="protein sequence ID" value="PTB46152.1"/>
    <property type="molecule type" value="Genomic_DNA"/>
</dbReference>
<accession>A0A2T3ZMW9</accession>
<feature type="region of interest" description="Disordered" evidence="1">
    <location>
        <begin position="144"/>
        <end position="170"/>
    </location>
</feature>
<keyword evidence="3" id="KW-1185">Reference proteome</keyword>
<organism evidence="2 3">
    <name type="scientific">Trichoderma asperellum (strain ATCC 204424 / CBS 433.97 / NBRC 101777)</name>
    <dbReference type="NCBI Taxonomy" id="1042311"/>
    <lineage>
        <taxon>Eukaryota</taxon>
        <taxon>Fungi</taxon>
        <taxon>Dikarya</taxon>
        <taxon>Ascomycota</taxon>
        <taxon>Pezizomycotina</taxon>
        <taxon>Sordariomycetes</taxon>
        <taxon>Hypocreomycetidae</taxon>
        <taxon>Hypocreales</taxon>
        <taxon>Hypocreaceae</taxon>
        <taxon>Trichoderma</taxon>
    </lineage>
</organism>
<proteinExistence type="predicted"/>
<dbReference type="AlphaFoldDB" id="A0A2T3ZMW9"/>
<evidence type="ECO:0000313" key="2">
    <source>
        <dbReference type="EMBL" id="PTB46152.1"/>
    </source>
</evidence>
<protein>
    <submittedName>
        <fullName evidence="2">Uncharacterized protein</fullName>
    </submittedName>
</protein>
<name>A0A2T3ZMW9_TRIA4</name>
<evidence type="ECO:0000313" key="3">
    <source>
        <dbReference type="Proteomes" id="UP000240493"/>
    </source>
</evidence>
<evidence type="ECO:0000256" key="1">
    <source>
        <dbReference type="SAM" id="MobiDB-lite"/>
    </source>
</evidence>